<dbReference type="AlphaFoldDB" id="B0TAI0"/>
<accession>B0TAI0</accession>
<proteinExistence type="predicted"/>
<keyword evidence="2" id="KW-1185">Reference proteome</keyword>
<sequence length="38" mass="4305">MNAATSSSDLKQKTLKIATPTLWAGFFLPKLFSFHHRL</sequence>
<dbReference type="STRING" id="498761.HM1_2481"/>
<dbReference type="Proteomes" id="UP000008550">
    <property type="component" value="Chromosome"/>
</dbReference>
<evidence type="ECO:0000313" key="1">
    <source>
        <dbReference type="EMBL" id="ABZ85030.1"/>
    </source>
</evidence>
<evidence type="ECO:0000313" key="2">
    <source>
        <dbReference type="Proteomes" id="UP000008550"/>
    </source>
</evidence>
<dbReference type="EMBL" id="CP000930">
    <property type="protein sequence ID" value="ABZ85030.1"/>
    <property type="molecule type" value="Genomic_DNA"/>
</dbReference>
<protein>
    <submittedName>
        <fullName evidence="1">Uncharacterized protein</fullName>
    </submittedName>
</protein>
<gene>
    <name evidence="1" type="ORF">HM1_2481</name>
</gene>
<name>B0TAI0_HELMI</name>
<dbReference type="KEGG" id="hmo:HM1_2481"/>
<reference evidence="1 2" key="1">
    <citation type="journal article" date="2008" name="J. Bacteriol.">
        <title>The genome of Heliobacterium modesticaldum, a phototrophic representative of the Firmicutes containing the simplest photosynthetic apparatus.</title>
        <authorList>
            <person name="Sattley W.M."/>
            <person name="Madigan M.T."/>
            <person name="Swingley W.D."/>
            <person name="Cheung P.C."/>
            <person name="Clocksin K.M."/>
            <person name="Conrad A.L."/>
            <person name="Dejesa L.C."/>
            <person name="Honchak B.M."/>
            <person name="Jung D.O."/>
            <person name="Karbach L.E."/>
            <person name="Kurdoglu A."/>
            <person name="Lahiri S."/>
            <person name="Mastrian S.D."/>
            <person name="Page L.E."/>
            <person name="Taylor H.L."/>
            <person name="Wang Z.T."/>
            <person name="Raymond J."/>
            <person name="Chen M."/>
            <person name="Blankenship R.E."/>
            <person name="Touchman J.W."/>
        </authorList>
    </citation>
    <scope>NUCLEOTIDE SEQUENCE [LARGE SCALE GENOMIC DNA]</scope>
    <source>
        <strain evidence="2">ATCC 51547 / Ice1</strain>
    </source>
</reference>
<dbReference type="HOGENOM" id="CLU_3328689_0_0_9"/>
<organism evidence="1 2">
    <name type="scientific">Heliobacterium modesticaldum (strain ATCC 51547 / Ice1)</name>
    <dbReference type="NCBI Taxonomy" id="498761"/>
    <lineage>
        <taxon>Bacteria</taxon>
        <taxon>Bacillati</taxon>
        <taxon>Bacillota</taxon>
        <taxon>Clostridia</taxon>
        <taxon>Eubacteriales</taxon>
        <taxon>Heliobacteriaceae</taxon>
        <taxon>Heliomicrobium</taxon>
    </lineage>
</organism>